<protein>
    <submittedName>
        <fullName evidence="1">Uncharacterized protein</fullName>
    </submittedName>
</protein>
<proteinExistence type="predicted"/>
<organism evidence="1 2">
    <name type="scientific">Dactylosporangium sucinum</name>
    <dbReference type="NCBI Taxonomy" id="1424081"/>
    <lineage>
        <taxon>Bacteria</taxon>
        <taxon>Bacillati</taxon>
        <taxon>Actinomycetota</taxon>
        <taxon>Actinomycetes</taxon>
        <taxon>Micromonosporales</taxon>
        <taxon>Micromonosporaceae</taxon>
        <taxon>Dactylosporangium</taxon>
    </lineage>
</organism>
<sequence length="50" mass="5282">MTDPGFLFVALRVAFSSVNGALGVRPDAFFRESAPQPVLDAVTFGRPVAS</sequence>
<reference evidence="1" key="2">
    <citation type="submission" date="2020-09" db="EMBL/GenBank/DDBJ databases">
        <authorList>
            <person name="Sun Q."/>
            <person name="Ohkuma M."/>
        </authorList>
    </citation>
    <scope>NUCLEOTIDE SEQUENCE</scope>
    <source>
        <strain evidence="1">JCM 19831</strain>
    </source>
</reference>
<dbReference type="AlphaFoldDB" id="A0A917WRV5"/>
<dbReference type="RefSeq" id="WP_190250346.1">
    <property type="nucleotide sequence ID" value="NZ_BMPI01000012.1"/>
</dbReference>
<comment type="caution">
    <text evidence="1">The sequence shown here is derived from an EMBL/GenBank/DDBJ whole genome shotgun (WGS) entry which is preliminary data.</text>
</comment>
<keyword evidence="2" id="KW-1185">Reference proteome</keyword>
<name>A0A917WRV5_9ACTN</name>
<dbReference type="Proteomes" id="UP000642070">
    <property type="component" value="Unassembled WGS sequence"/>
</dbReference>
<gene>
    <name evidence="1" type="ORF">GCM10007977_029220</name>
</gene>
<dbReference type="EMBL" id="BMPI01000012">
    <property type="protein sequence ID" value="GGM26224.1"/>
    <property type="molecule type" value="Genomic_DNA"/>
</dbReference>
<evidence type="ECO:0000313" key="2">
    <source>
        <dbReference type="Proteomes" id="UP000642070"/>
    </source>
</evidence>
<evidence type="ECO:0000313" key="1">
    <source>
        <dbReference type="EMBL" id="GGM26224.1"/>
    </source>
</evidence>
<reference evidence="1" key="1">
    <citation type="journal article" date="2014" name="Int. J. Syst. Evol. Microbiol.">
        <title>Complete genome sequence of Corynebacterium casei LMG S-19264T (=DSM 44701T), isolated from a smear-ripened cheese.</title>
        <authorList>
            <consortium name="US DOE Joint Genome Institute (JGI-PGF)"/>
            <person name="Walter F."/>
            <person name="Albersmeier A."/>
            <person name="Kalinowski J."/>
            <person name="Ruckert C."/>
        </authorList>
    </citation>
    <scope>NUCLEOTIDE SEQUENCE</scope>
    <source>
        <strain evidence="1">JCM 19831</strain>
    </source>
</reference>
<accession>A0A917WRV5</accession>